<evidence type="ECO:0000256" key="4">
    <source>
        <dbReference type="ARBA" id="ARBA00022723"/>
    </source>
</evidence>
<dbReference type="GO" id="GO:0016491">
    <property type="term" value="F:oxidoreductase activity"/>
    <property type="evidence" value="ECO:0007669"/>
    <property type="project" value="UniProtKB-KW"/>
</dbReference>
<organism evidence="6">
    <name type="scientific">marine sediment metagenome</name>
    <dbReference type="NCBI Taxonomy" id="412755"/>
    <lineage>
        <taxon>unclassified sequences</taxon>
        <taxon>metagenomes</taxon>
        <taxon>ecological metagenomes</taxon>
    </lineage>
</organism>
<keyword evidence="4" id="KW-0479">Metal-binding</keyword>
<gene>
    <name evidence="6" type="ORF">S12H4_28101</name>
</gene>
<dbReference type="PANTHER" id="PTHR43600">
    <property type="entry name" value="COENZYME F420 HYDROGENASE, SUBUNIT ALPHA"/>
    <property type="match status" value="1"/>
</dbReference>
<sequence>FLGGPDFVVGPQAPAGERNILGVIAKVGLEVGGKVIEVRKRLRGVIQTIGGKVIHPVCGLPGGVSKQITEEERKEFIDAAEYAVEFSKFALELFDDVVLKNKEYVDLIVGDIYKHRTYYMGLVDENNKVNFYDGVLRVVDPNGKEFAKFKAQEYLDHIREHVEPWTYVRFSYLKNVGWKGFVDGEDSGVFRVAPLARLNASDGMATPLAQEAYDRMYEVLGGKPVHNTLAFHWARLIEALYASERALELAHDPELTSPEIRNIPTEIPKEGIGVVEAPRGTLFHH</sequence>
<comment type="caution">
    <text evidence="6">The sequence shown here is derived from an EMBL/GenBank/DDBJ whole genome shotgun (WGS) entry which is preliminary data.</text>
</comment>
<dbReference type="GO" id="GO:0046872">
    <property type="term" value="F:metal ion binding"/>
    <property type="evidence" value="ECO:0007669"/>
    <property type="project" value="UniProtKB-KW"/>
</dbReference>
<reference evidence="6" key="1">
    <citation type="journal article" date="2014" name="Front. Microbiol.">
        <title>High frequency of phylogenetically diverse reductive dehalogenase-homologous genes in deep subseafloor sedimentary metagenomes.</title>
        <authorList>
            <person name="Kawai M."/>
            <person name="Futagami T."/>
            <person name="Toyoda A."/>
            <person name="Takaki Y."/>
            <person name="Nishi S."/>
            <person name="Hori S."/>
            <person name="Arai W."/>
            <person name="Tsubouchi T."/>
            <person name="Morono Y."/>
            <person name="Uchiyama I."/>
            <person name="Ito T."/>
            <person name="Fujiyama A."/>
            <person name="Inagaki F."/>
            <person name="Takami H."/>
        </authorList>
    </citation>
    <scope>NUCLEOTIDE SEQUENCE</scope>
    <source>
        <strain evidence="6">Expedition CK06-06</strain>
    </source>
</reference>
<comment type="cofactor">
    <cofactor evidence="1">
        <name>Ni(2+)</name>
        <dbReference type="ChEBI" id="CHEBI:49786"/>
    </cofactor>
</comment>
<name>X1V8V8_9ZZZZ</name>
<dbReference type="InterPro" id="IPR029014">
    <property type="entry name" value="NiFe-Hase_large"/>
</dbReference>
<evidence type="ECO:0000256" key="5">
    <source>
        <dbReference type="ARBA" id="ARBA00023002"/>
    </source>
</evidence>
<accession>X1V8V8</accession>
<evidence type="ECO:0000256" key="1">
    <source>
        <dbReference type="ARBA" id="ARBA00001967"/>
    </source>
</evidence>
<dbReference type="AlphaFoldDB" id="X1V8V8"/>
<dbReference type="PANTHER" id="PTHR43600:SF2">
    <property type="entry name" value="F420-NON-REDUCING HYDROGENASE VHU SUBUNIT A"/>
    <property type="match status" value="1"/>
</dbReference>
<evidence type="ECO:0000256" key="3">
    <source>
        <dbReference type="ARBA" id="ARBA00022596"/>
    </source>
</evidence>
<keyword evidence="5" id="KW-0560">Oxidoreductase</keyword>
<proteinExistence type="inferred from homology"/>
<protein>
    <submittedName>
        <fullName evidence="6">Uncharacterized protein</fullName>
    </submittedName>
</protein>
<evidence type="ECO:0000313" key="6">
    <source>
        <dbReference type="EMBL" id="GAJ01765.1"/>
    </source>
</evidence>
<feature type="non-terminal residue" evidence="6">
    <location>
        <position position="1"/>
    </location>
</feature>
<feature type="non-terminal residue" evidence="6">
    <location>
        <position position="285"/>
    </location>
</feature>
<comment type="similarity">
    <text evidence="2">Belongs to the [NiFe]/[NiFeSe] hydrogenase large subunit family.</text>
</comment>
<dbReference type="Gene3D" id="1.10.645.10">
    <property type="entry name" value="Cytochrome-c3 Hydrogenase, chain B"/>
    <property type="match status" value="1"/>
</dbReference>
<keyword evidence="3" id="KW-0533">Nickel</keyword>
<dbReference type="EMBL" id="BARW01016094">
    <property type="protein sequence ID" value="GAJ01765.1"/>
    <property type="molecule type" value="Genomic_DNA"/>
</dbReference>
<dbReference type="SUPFAM" id="SSF56762">
    <property type="entry name" value="HydB/Nqo4-like"/>
    <property type="match status" value="1"/>
</dbReference>
<evidence type="ECO:0000256" key="2">
    <source>
        <dbReference type="ARBA" id="ARBA00009292"/>
    </source>
</evidence>